<organism evidence="2 3">
    <name type="scientific">Methanogenium marinum</name>
    <dbReference type="NCBI Taxonomy" id="348610"/>
    <lineage>
        <taxon>Archaea</taxon>
        <taxon>Methanobacteriati</taxon>
        <taxon>Methanobacteriota</taxon>
        <taxon>Stenosarchaea group</taxon>
        <taxon>Methanomicrobia</taxon>
        <taxon>Methanomicrobiales</taxon>
        <taxon>Methanomicrobiaceae</taxon>
        <taxon>Methanogenium</taxon>
    </lineage>
</organism>
<sequence>MNSHKDQKAWLLTILAIILLFILGDLIAHVSFASPADDYSFISHGYARTISMILDGIMPTIILSGAIIAGIVFVWRKDTA</sequence>
<feature type="transmembrane region" description="Helical" evidence="1">
    <location>
        <begin position="57"/>
        <end position="75"/>
    </location>
</feature>
<evidence type="ECO:0000313" key="2">
    <source>
        <dbReference type="EMBL" id="MDE4907529.1"/>
    </source>
</evidence>
<dbReference type="EMBL" id="JAKELO010000002">
    <property type="protein sequence ID" value="MDE4907529.1"/>
    <property type="molecule type" value="Genomic_DNA"/>
</dbReference>
<gene>
    <name evidence="2" type="ORF">L0665_02715</name>
</gene>
<protein>
    <submittedName>
        <fullName evidence="2">Uncharacterized protein</fullName>
    </submittedName>
</protein>
<evidence type="ECO:0000256" key="1">
    <source>
        <dbReference type="SAM" id="Phobius"/>
    </source>
</evidence>
<keyword evidence="1" id="KW-0472">Membrane</keyword>
<reference evidence="2" key="1">
    <citation type="submission" date="2022-01" db="EMBL/GenBank/DDBJ databases">
        <title>Draft genome of Methanogenium marinum DSM 15558.</title>
        <authorList>
            <person name="Chen S.-C."/>
            <person name="You Y.-T."/>
        </authorList>
    </citation>
    <scope>NUCLEOTIDE SEQUENCE</scope>
    <source>
        <strain evidence="2">DSM 15558</strain>
    </source>
</reference>
<accession>A0A9Q4KS31</accession>
<dbReference type="RefSeq" id="WP_274924179.1">
    <property type="nucleotide sequence ID" value="NZ_JAKELO010000002.1"/>
</dbReference>
<evidence type="ECO:0000313" key="3">
    <source>
        <dbReference type="Proteomes" id="UP001143747"/>
    </source>
</evidence>
<dbReference type="Proteomes" id="UP001143747">
    <property type="component" value="Unassembled WGS sequence"/>
</dbReference>
<keyword evidence="3" id="KW-1185">Reference proteome</keyword>
<dbReference type="AlphaFoldDB" id="A0A9Q4KS31"/>
<comment type="caution">
    <text evidence="2">The sequence shown here is derived from an EMBL/GenBank/DDBJ whole genome shotgun (WGS) entry which is preliminary data.</text>
</comment>
<proteinExistence type="predicted"/>
<keyword evidence="1" id="KW-0812">Transmembrane</keyword>
<keyword evidence="1" id="KW-1133">Transmembrane helix</keyword>
<name>A0A9Q4KS31_9EURY</name>